<protein>
    <submittedName>
        <fullName evidence="2">Uncharacterized protein</fullName>
    </submittedName>
</protein>
<dbReference type="RefSeq" id="WP_135550883.1">
    <property type="nucleotide sequence ID" value="NZ_SPQQ01000010.1"/>
</dbReference>
<dbReference type="OrthoDB" id="3036077at2"/>
<evidence type="ECO:0000256" key="1">
    <source>
        <dbReference type="SAM" id="Phobius"/>
    </source>
</evidence>
<keyword evidence="1" id="KW-1133">Transmembrane helix</keyword>
<comment type="caution">
    <text evidence="2">The sequence shown here is derived from an EMBL/GenBank/DDBJ whole genome shotgun (WGS) entry which is preliminary data.</text>
</comment>
<reference evidence="2 3" key="1">
    <citation type="submission" date="2019-03" db="EMBL/GenBank/DDBJ databases">
        <title>Draft Genome Sequence of Desulfosporosinus fructosivorans Strain 63.6F, Isolated from Marine Sediment in the Baltic Sea.</title>
        <authorList>
            <person name="Hausmann B."/>
            <person name="Vandieken V."/>
            <person name="Pjevac P."/>
            <person name="Schreck K."/>
            <person name="Herbold C.W."/>
            <person name="Loy A."/>
        </authorList>
    </citation>
    <scope>NUCLEOTIDE SEQUENCE [LARGE SCALE GENOMIC DNA]</scope>
    <source>
        <strain evidence="2 3">63.6F</strain>
    </source>
</reference>
<gene>
    <name evidence="2" type="ORF">E4K67_22570</name>
</gene>
<evidence type="ECO:0000313" key="3">
    <source>
        <dbReference type="Proteomes" id="UP000298460"/>
    </source>
</evidence>
<feature type="transmembrane region" description="Helical" evidence="1">
    <location>
        <begin position="7"/>
        <end position="29"/>
    </location>
</feature>
<organism evidence="2 3">
    <name type="scientific">Desulfosporosinus fructosivorans</name>
    <dbReference type="NCBI Taxonomy" id="2018669"/>
    <lineage>
        <taxon>Bacteria</taxon>
        <taxon>Bacillati</taxon>
        <taxon>Bacillota</taxon>
        <taxon>Clostridia</taxon>
        <taxon>Eubacteriales</taxon>
        <taxon>Desulfitobacteriaceae</taxon>
        <taxon>Desulfosporosinus</taxon>
    </lineage>
</organism>
<evidence type="ECO:0000313" key="2">
    <source>
        <dbReference type="EMBL" id="TGE35904.1"/>
    </source>
</evidence>
<proteinExistence type="predicted"/>
<accession>A0A4Z0QZM0</accession>
<keyword evidence="1" id="KW-0812">Transmembrane</keyword>
<dbReference type="EMBL" id="SPQQ01000010">
    <property type="protein sequence ID" value="TGE35904.1"/>
    <property type="molecule type" value="Genomic_DNA"/>
</dbReference>
<feature type="transmembrane region" description="Helical" evidence="1">
    <location>
        <begin position="41"/>
        <end position="65"/>
    </location>
</feature>
<dbReference type="Proteomes" id="UP000298460">
    <property type="component" value="Unassembled WGS sequence"/>
</dbReference>
<dbReference type="AlphaFoldDB" id="A0A4Z0QZM0"/>
<sequence length="151" mass="17097">MNYLKKGLLIILVAFVFNVLETWFFGWNLRAQSAAEGFADMIAGLGILVGMAFILGHVIGSLVNLNIELRGSLKKLVALLKISWYFNQSEKALKECVKALKREDFDEADRLERIYLEFEKKAEACNWTKVLGEGVGGECFEKPLHRTLAKR</sequence>
<name>A0A4Z0QZM0_9FIRM</name>
<keyword evidence="3" id="KW-1185">Reference proteome</keyword>
<keyword evidence="1" id="KW-0472">Membrane</keyword>